<evidence type="ECO:0000256" key="3">
    <source>
        <dbReference type="ARBA" id="ARBA00022692"/>
    </source>
</evidence>
<dbReference type="PANTHER" id="PTHR11266">
    <property type="entry name" value="PEROXISOMAL MEMBRANE PROTEIN 2, PXMP2 MPV17"/>
    <property type="match status" value="1"/>
</dbReference>
<reference evidence="7" key="2">
    <citation type="submission" date="2022-01" db="EMBL/GenBank/DDBJ databases">
        <authorList>
            <person name="Hirooka S."/>
            <person name="Miyagishima S.Y."/>
        </authorList>
    </citation>
    <scope>NUCLEOTIDE SEQUENCE</scope>
    <source>
        <strain evidence="7">NBRC 102759</strain>
    </source>
</reference>
<evidence type="ECO:0000256" key="5">
    <source>
        <dbReference type="ARBA" id="ARBA00023136"/>
    </source>
</evidence>
<evidence type="ECO:0000256" key="1">
    <source>
        <dbReference type="ARBA" id="ARBA00004141"/>
    </source>
</evidence>
<keyword evidence="8" id="KW-1185">Reference proteome</keyword>
<evidence type="ECO:0008006" key="9">
    <source>
        <dbReference type="Google" id="ProtNLM"/>
    </source>
</evidence>
<feature type="transmembrane region" description="Helical" evidence="6">
    <location>
        <begin position="48"/>
        <end position="65"/>
    </location>
</feature>
<comment type="subcellular location">
    <subcellularLocation>
        <location evidence="1">Membrane</location>
        <topology evidence="1">Multi-pass membrane protein</topology>
    </subcellularLocation>
</comment>
<dbReference type="GO" id="GO:0016020">
    <property type="term" value="C:membrane"/>
    <property type="evidence" value="ECO:0007669"/>
    <property type="project" value="UniProtKB-SubCell"/>
</dbReference>
<dbReference type="GO" id="GO:0005737">
    <property type="term" value="C:cytoplasm"/>
    <property type="evidence" value="ECO:0007669"/>
    <property type="project" value="TreeGrafter"/>
</dbReference>
<keyword evidence="5 6" id="KW-0472">Membrane</keyword>
<sequence>MENTYKLWVEVKNSLDATIPASVPSSILTIAWRAYLRKLQTDPLVTKAITASILSGISTIGARVFQGNGSELKSSEIIHQMTIGLAVRAPLVHFFHMLLDRKVFRSYRQTSIPVVIGKVVLDQFIFAPAMTALYYYIVGLMNDEGCQATSKKLKRQLLAVLKKAWLLWIPVNFISYGFIPLELRVLFGNIVSIFWTAYLISTVSSAKKNK</sequence>
<evidence type="ECO:0000256" key="2">
    <source>
        <dbReference type="ARBA" id="ARBA00006824"/>
    </source>
</evidence>
<accession>A0A9C7Q044</accession>
<name>A0A9C7Q044_9RHOD</name>
<evidence type="ECO:0000313" key="7">
    <source>
        <dbReference type="EMBL" id="GJQ13761.1"/>
    </source>
</evidence>
<feature type="transmembrane region" description="Helical" evidence="6">
    <location>
        <begin position="77"/>
        <end position="99"/>
    </location>
</feature>
<dbReference type="EMBL" id="BQMJ01000047">
    <property type="protein sequence ID" value="GJQ13761.1"/>
    <property type="molecule type" value="Genomic_DNA"/>
</dbReference>
<proteinExistence type="inferred from homology"/>
<dbReference type="AlphaFoldDB" id="A0A9C7Q044"/>
<evidence type="ECO:0000313" key="8">
    <source>
        <dbReference type="Proteomes" id="UP001061958"/>
    </source>
</evidence>
<feature type="transmembrane region" description="Helical" evidence="6">
    <location>
        <begin position="160"/>
        <end position="179"/>
    </location>
</feature>
<feature type="transmembrane region" description="Helical" evidence="6">
    <location>
        <begin position="185"/>
        <end position="206"/>
    </location>
</feature>
<comment type="similarity">
    <text evidence="2 6">Belongs to the peroxisomal membrane protein PXMP2/4 family.</text>
</comment>
<protein>
    <recommendedName>
        <fullName evidence="9">Peroxisomal membrane MPV17/PMP22-like protein</fullName>
    </recommendedName>
</protein>
<reference evidence="7" key="1">
    <citation type="journal article" date="2022" name="Proc. Natl. Acad. Sci. U.S.A.">
        <title>Life cycle and functional genomics of the unicellular red alga Galdieria for elucidating algal and plant evolution and industrial use.</title>
        <authorList>
            <person name="Hirooka S."/>
            <person name="Itabashi T."/>
            <person name="Ichinose T.M."/>
            <person name="Onuma R."/>
            <person name="Fujiwara T."/>
            <person name="Yamashita S."/>
            <person name="Jong L.W."/>
            <person name="Tomita R."/>
            <person name="Iwane A.H."/>
            <person name="Miyagishima S.Y."/>
        </authorList>
    </citation>
    <scope>NUCLEOTIDE SEQUENCE</scope>
    <source>
        <strain evidence="7">NBRC 102759</strain>
    </source>
</reference>
<gene>
    <name evidence="7" type="ORF">GpartN1_g5552.t1</name>
</gene>
<evidence type="ECO:0000256" key="4">
    <source>
        <dbReference type="ARBA" id="ARBA00022989"/>
    </source>
</evidence>
<dbReference type="InterPro" id="IPR007248">
    <property type="entry name" value="Mpv17_PMP22"/>
</dbReference>
<evidence type="ECO:0000256" key="6">
    <source>
        <dbReference type="RuleBase" id="RU363053"/>
    </source>
</evidence>
<keyword evidence="4 6" id="KW-1133">Transmembrane helix</keyword>
<dbReference type="Pfam" id="PF04117">
    <property type="entry name" value="Mpv17_PMP22"/>
    <property type="match status" value="1"/>
</dbReference>
<dbReference type="OrthoDB" id="860at2759"/>
<keyword evidence="3 6" id="KW-0812">Transmembrane</keyword>
<comment type="caution">
    <text evidence="7">The sequence shown here is derived from an EMBL/GenBank/DDBJ whole genome shotgun (WGS) entry which is preliminary data.</text>
</comment>
<dbReference type="Proteomes" id="UP001061958">
    <property type="component" value="Unassembled WGS sequence"/>
</dbReference>
<organism evidence="7 8">
    <name type="scientific">Galdieria partita</name>
    <dbReference type="NCBI Taxonomy" id="83374"/>
    <lineage>
        <taxon>Eukaryota</taxon>
        <taxon>Rhodophyta</taxon>
        <taxon>Bangiophyceae</taxon>
        <taxon>Galdieriales</taxon>
        <taxon>Galdieriaceae</taxon>
        <taxon>Galdieria</taxon>
    </lineage>
</organism>